<dbReference type="GO" id="GO:0003824">
    <property type="term" value="F:catalytic activity"/>
    <property type="evidence" value="ECO:0007669"/>
    <property type="project" value="UniProtKB-ARBA"/>
</dbReference>
<dbReference type="RefSeq" id="WP_075817514.1">
    <property type="nucleotide sequence ID" value="NZ_CAJUTZ010000055.1"/>
</dbReference>
<reference evidence="2 3" key="1">
    <citation type="submission" date="2016-11" db="EMBL/GenBank/DDBJ databases">
        <title>Description of two novel members of the family Erysipelotrichaceae: Ileibacterium lipovorans gen. nov., sp. nov. and Dubosiella newyorkensis, gen. nov., sp. nov.</title>
        <authorList>
            <person name="Cox L.M."/>
            <person name="Sohn J."/>
            <person name="Tyrrell K.L."/>
            <person name="Citron D.M."/>
            <person name="Lawson P.A."/>
            <person name="Patel N.B."/>
            <person name="Iizumi T."/>
            <person name="Perez-Perez G.I."/>
            <person name="Goldstein E.J."/>
            <person name="Blaser M.J."/>
        </authorList>
    </citation>
    <scope>NUCLEOTIDE SEQUENCE [LARGE SCALE GENOMIC DNA]</scope>
    <source>
        <strain evidence="2 3">NYU-BL-A3</strain>
    </source>
</reference>
<protein>
    <recommendedName>
        <fullName evidence="1">Nudix hydrolase domain-containing protein</fullName>
    </recommendedName>
</protein>
<dbReference type="EMBL" id="MPJW01000030">
    <property type="protein sequence ID" value="OLU42958.1"/>
    <property type="molecule type" value="Genomic_DNA"/>
</dbReference>
<dbReference type="AlphaFoldDB" id="A0A1U7NJ39"/>
<dbReference type="OrthoDB" id="9786032at2"/>
<dbReference type="InterPro" id="IPR015797">
    <property type="entry name" value="NUDIX_hydrolase-like_dom_sf"/>
</dbReference>
<name>A0A1U7NJ39_9FIRM</name>
<feature type="domain" description="Nudix hydrolase" evidence="1">
    <location>
        <begin position="28"/>
        <end position="158"/>
    </location>
</feature>
<evidence type="ECO:0000259" key="1">
    <source>
        <dbReference type="PROSITE" id="PS51462"/>
    </source>
</evidence>
<sequence>MEFLDLYSESRQKSGKIIQRSQKVPKGSYRLVIHVCVFDPNGKMLIQKRSQSKKLWPGMWDVSVAGGVKAGENARQAAIRECQEEIGADLNDLIKGQPDFSLSFSEGFDDFFLVTLAGRPESLAAQKSEVDSLCWASKEEIMEMIQSSTFIPYQFSLIDLIFALNKDHSIYQLNSQSCEFENSESV</sequence>
<dbReference type="Pfam" id="PF00293">
    <property type="entry name" value="NUDIX"/>
    <property type="match status" value="1"/>
</dbReference>
<dbReference type="PANTHER" id="PTHR10885">
    <property type="entry name" value="ISOPENTENYL-DIPHOSPHATE DELTA-ISOMERASE"/>
    <property type="match status" value="1"/>
</dbReference>
<proteinExistence type="predicted"/>
<dbReference type="SUPFAM" id="SSF55811">
    <property type="entry name" value="Nudix"/>
    <property type="match status" value="1"/>
</dbReference>
<dbReference type="CDD" id="cd04693">
    <property type="entry name" value="NUDIX_Hydrolase"/>
    <property type="match status" value="1"/>
</dbReference>
<accession>A0A1U7NJ39</accession>
<dbReference type="PROSITE" id="PS51462">
    <property type="entry name" value="NUDIX"/>
    <property type="match status" value="1"/>
</dbReference>
<evidence type="ECO:0000313" key="2">
    <source>
        <dbReference type="EMBL" id="OLU42958.1"/>
    </source>
</evidence>
<comment type="caution">
    <text evidence="2">The sequence shown here is derived from an EMBL/GenBank/DDBJ whole genome shotgun (WGS) entry which is preliminary data.</text>
</comment>
<dbReference type="PANTHER" id="PTHR10885:SF0">
    <property type="entry name" value="ISOPENTENYL-DIPHOSPHATE DELTA-ISOMERASE"/>
    <property type="match status" value="1"/>
</dbReference>
<dbReference type="InterPro" id="IPR000086">
    <property type="entry name" value="NUDIX_hydrolase_dom"/>
</dbReference>
<dbReference type="Proteomes" id="UP000186341">
    <property type="component" value="Unassembled WGS sequence"/>
</dbReference>
<keyword evidence="3" id="KW-1185">Reference proteome</keyword>
<dbReference type="Gene3D" id="3.90.79.10">
    <property type="entry name" value="Nucleoside Triphosphate Pyrophosphohydrolase"/>
    <property type="match status" value="1"/>
</dbReference>
<organism evidence="2 3">
    <name type="scientific">Ileibacterium valens</name>
    <dbReference type="NCBI Taxonomy" id="1862668"/>
    <lineage>
        <taxon>Bacteria</taxon>
        <taxon>Bacillati</taxon>
        <taxon>Bacillota</taxon>
        <taxon>Erysipelotrichia</taxon>
        <taxon>Erysipelotrichales</taxon>
        <taxon>Erysipelotrichaceae</taxon>
        <taxon>Ileibacterium</taxon>
    </lineage>
</organism>
<gene>
    <name evidence="2" type="ORF">BO222_00795</name>
</gene>
<evidence type="ECO:0000313" key="3">
    <source>
        <dbReference type="Proteomes" id="UP000186341"/>
    </source>
</evidence>
<dbReference type="GeneID" id="82201785"/>